<dbReference type="RefSeq" id="XP_030991206.1">
    <property type="nucleotide sequence ID" value="XM_031144181.1"/>
</dbReference>
<dbReference type="Pfam" id="PF13374">
    <property type="entry name" value="TPR_10"/>
    <property type="match status" value="1"/>
</dbReference>
<keyword evidence="2" id="KW-0802">TPR repeat</keyword>
<reference evidence="4 5" key="1">
    <citation type="submission" date="2019-06" db="EMBL/GenBank/DDBJ databases">
        <title>Draft genome sequence of the filamentous fungus Phialemoniopsis curvata isolated from diesel fuel.</title>
        <authorList>
            <person name="Varaljay V.A."/>
            <person name="Lyon W.J."/>
            <person name="Crouch A.L."/>
            <person name="Drake C.E."/>
            <person name="Hollomon J.M."/>
            <person name="Nadeau L.J."/>
            <person name="Nunn H.S."/>
            <person name="Stevenson B.S."/>
            <person name="Bojanowski C.L."/>
            <person name="Crookes-Goodson W.J."/>
        </authorList>
    </citation>
    <scope>NUCLEOTIDE SEQUENCE [LARGE SCALE GENOMIC DNA]</scope>
    <source>
        <strain evidence="4 5">D216</strain>
    </source>
</reference>
<dbReference type="SMART" id="SM00028">
    <property type="entry name" value="TPR"/>
    <property type="match status" value="4"/>
</dbReference>
<name>A0A507AHM3_9PEZI</name>
<accession>A0A507AHM3</accession>
<comment type="caution">
    <text evidence="4">The sequence shown here is derived from an EMBL/GenBank/DDBJ whole genome shotgun (WGS) entry which is preliminary data.</text>
</comment>
<dbReference type="GeneID" id="41976685"/>
<keyword evidence="1" id="KW-0677">Repeat</keyword>
<dbReference type="Pfam" id="PF25000">
    <property type="entry name" value="DUF7779"/>
    <property type="match status" value="1"/>
</dbReference>
<dbReference type="InterPro" id="IPR027417">
    <property type="entry name" value="P-loop_NTPase"/>
</dbReference>
<dbReference type="AlphaFoldDB" id="A0A507AHM3"/>
<dbReference type="InterPro" id="IPR011990">
    <property type="entry name" value="TPR-like_helical_dom_sf"/>
</dbReference>
<dbReference type="InterPro" id="IPR019734">
    <property type="entry name" value="TPR_rpt"/>
</dbReference>
<dbReference type="Gene3D" id="1.25.40.10">
    <property type="entry name" value="Tetratricopeptide repeat domain"/>
    <property type="match status" value="2"/>
</dbReference>
<dbReference type="SUPFAM" id="SSF48452">
    <property type="entry name" value="TPR-like"/>
    <property type="match status" value="1"/>
</dbReference>
<evidence type="ECO:0000313" key="4">
    <source>
        <dbReference type="EMBL" id="TPX09495.1"/>
    </source>
</evidence>
<dbReference type="SUPFAM" id="SSF52540">
    <property type="entry name" value="P-loop containing nucleoside triphosphate hydrolases"/>
    <property type="match status" value="1"/>
</dbReference>
<sequence length="843" mass="96773">MVSDQVENAILGVEKDFLASFPGWEGQDILKLTDYEKVMQWIEKSADWRSPWVSQSLHVRIDGIGKTCKEFISVVHTSRIVPDEVNKFGRWPALVLGSLALCIREILRIGDSSRNPFLPLLEELTINTSLPLPPFNRPSNDDRPFAEFLLQLFVQLAHSLLKLALFMVKNQSEHRKDKPTEGFTKLSDENREAVRRLGALCDKLRGCILSNSSDTRSALPHLEQQTTGTSLNTYHSFPARFSRHFQGRGTYFTRIDQIFATSPARPALVSLYGLPGIGKTQLAMRYCNSQIAQYKVILWTEADTPMKIQEGLSKHAVNLGLPGAELRGDNDTWLLVYDNVDDRNILRQFWPEGGKGHIIVTTRDPFTANFRASDRISVLPLNMKESKNLFYDEIGRSPIPQQNPRIEKLLGEWEGVPLAINQMSSFITRLGMDLDQFVKLYDTSKPRLLQKEGYEEYPHSVATAFATEQLQQNPKAVMHAMCFFDPDRIPCEVIQSSFDSDETQGFNSVMCQMDYLDSLETLIRMSLLTKVDNDISIHRLVQDVVYLFMSKEDRQKAFDAVLSVLSKNFPTNAEGQMWKEWLWPLAGILIENNRITEALPLLMKALQIREALLPANDPALGITYYSIGLFYMEYNQLEKSLEYNLKALDVRQRCSDPDEGPLAFTYGNLGLIYRRMGELDKGSDCMEKGEELWRRSYGDNSDRYAICMYYLGNLRLDQGRIAEARQCHQKSFDIYCKILPRNFKTGLCWHKMATFFRRDDDFCNAEAYVRKALSIFEKCFDPTPRLARSTYLLSEVLRDSGRILEADEKRQAAERLRESITTLPYEKDSTPEAFERLVPYFLR</sequence>
<dbReference type="Proteomes" id="UP000319257">
    <property type="component" value="Unassembled WGS sequence"/>
</dbReference>
<keyword evidence="5" id="KW-1185">Reference proteome</keyword>
<evidence type="ECO:0000313" key="5">
    <source>
        <dbReference type="Proteomes" id="UP000319257"/>
    </source>
</evidence>
<organism evidence="4 5">
    <name type="scientific">Thyridium curvatum</name>
    <dbReference type="NCBI Taxonomy" id="1093900"/>
    <lineage>
        <taxon>Eukaryota</taxon>
        <taxon>Fungi</taxon>
        <taxon>Dikarya</taxon>
        <taxon>Ascomycota</taxon>
        <taxon>Pezizomycotina</taxon>
        <taxon>Sordariomycetes</taxon>
        <taxon>Sordariomycetidae</taxon>
        <taxon>Thyridiales</taxon>
        <taxon>Thyridiaceae</taxon>
        <taxon>Thyridium</taxon>
    </lineage>
</organism>
<evidence type="ECO:0000256" key="2">
    <source>
        <dbReference type="ARBA" id="ARBA00022803"/>
    </source>
</evidence>
<dbReference type="PANTHER" id="PTHR45641:SF19">
    <property type="entry name" value="NEPHROCYSTIN-3"/>
    <property type="match status" value="1"/>
</dbReference>
<evidence type="ECO:0000256" key="1">
    <source>
        <dbReference type="ARBA" id="ARBA00022737"/>
    </source>
</evidence>
<gene>
    <name evidence="4" type="ORF">E0L32_009238</name>
</gene>
<dbReference type="Pfam" id="PF13424">
    <property type="entry name" value="TPR_12"/>
    <property type="match status" value="1"/>
</dbReference>
<protein>
    <recommendedName>
        <fullName evidence="3">DUF7779 domain-containing protein</fullName>
    </recommendedName>
</protein>
<feature type="domain" description="DUF7779" evidence="3">
    <location>
        <begin position="466"/>
        <end position="553"/>
    </location>
</feature>
<dbReference type="PANTHER" id="PTHR45641">
    <property type="entry name" value="TETRATRICOPEPTIDE REPEAT PROTEIN (AFU_ORTHOLOGUE AFUA_6G03870)"/>
    <property type="match status" value="1"/>
</dbReference>
<evidence type="ECO:0000259" key="3">
    <source>
        <dbReference type="Pfam" id="PF25000"/>
    </source>
</evidence>
<dbReference type="EMBL" id="SKBQ01000066">
    <property type="protein sequence ID" value="TPX09495.1"/>
    <property type="molecule type" value="Genomic_DNA"/>
</dbReference>
<dbReference type="STRING" id="1093900.A0A507AHM3"/>
<dbReference type="InParanoid" id="A0A507AHM3"/>
<dbReference type="OrthoDB" id="6161812at2759"/>
<proteinExistence type="predicted"/>
<dbReference type="InterPro" id="IPR056681">
    <property type="entry name" value="DUF7779"/>
</dbReference>
<dbReference type="Gene3D" id="3.40.50.300">
    <property type="entry name" value="P-loop containing nucleotide triphosphate hydrolases"/>
    <property type="match status" value="1"/>
</dbReference>